<feature type="region of interest" description="Disordered" evidence="1">
    <location>
        <begin position="1"/>
        <end position="105"/>
    </location>
</feature>
<dbReference type="Proteomes" id="UP000822688">
    <property type="component" value="Chromosome 7"/>
</dbReference>
<evidence type="ECO:0000313" key="2">
    <source>
        <dbReference type="EMBL" id="KAG0567782.1"/>
    </source>
</evidence>
<reference evidence="2" key="1">
    <citation type="submission" date="2020-06" db="EMBL/GenBank/DDBJ databases">
        <title>WGS assembly of Ceratodon purpureus strain R40.</title>
        <authorList>
            <person name="Carey S.B."/>
            <person name="Jenkins J."/>
            <person name="Shu S."/>
            <person name="Lovell J.T."/>
            <person name="Sreedasyam A."/>
            <person name="Maumus F."/>
            <person name="Tiley G.P."/>
            <person name="Fernandez-Pozo N."/>
            <person name="Barry K."/>
            <person name="Chen C."/>
            <person name="Wang M."/>
            <person name="Lipzen A."/>
            <person name="Daum C."/>
            <person name="Saski C.A."/>
            <person name="Payton A.C."/>
            <person name="Mcbreen J.C."/>
            <person name="Conrad R.E."/>
            <person name="Kollar L.M."/>
            <person name="Olsson S."/>
            <person name="Huttunen S."/>
            <person name="Landis J.B."/>
            <person name="Wickett N.J."/>
            <person name="Johnson M.G."/>
            <person name="Rensing S.A."/>
            <person name="Grimwood J."/>
            <person name="Schmutz J."/>
            <person name="Mcdaniel S.F."/>
        </authorList>
    </citation>
    <scope>NUCLEOTIDE SEQUENCE</scope>
    <source>
        <strain evidence="2">R40</strain>
    </source>
</reference>
<protein>
    <submittedName>
        <fullName evidence="2">Uncharacterized protein</fullName>
    </submittedName>
</protein>
<dbReference type="EMBL" id="CM026428">
    <property type="protein sequence ID" value="KAG0567782.1"/>
    <property type="molecule type" value="Genomic_DNA"/>
</dbReference>
<keyword evidence="3" id="KW-1185">Reference proteome</keyword>
<organism evidence="2 3">
    <name type="scientific">Ceratodon purpureus</name>
    <name type="common">Fire moss</name>
    <name type="synonym">Dicranum purpureum</name>
    <dbReference type="NCBI Taxonomy" id="3225"/>
    <lineage>
        <taxon>Eukaryota</taxon>
        <taxon>Viridiplantae</taxon>
        <taxon>Streptophyta</taxon>
        <taxon>Embryophyta</taxon>
        <taxon>Bryophyta</taxon>
        <taxon>Bryophytina</taxon>
        <taxon>Bryopsida</taxon>
        <taxon>Dicranidae</taxon>
        <taxon>Pseudoditrichales</taxon>
        <taxon>Ditrichaceae</taxon>
        <taxon>Ceratodon</taxon>
    </lineage>
</organism>
<sequence length="105" mass="11432">VRKRRPPKWASTNAPSPPPSRPRLPTCFLKSPTLGDNCPDQHTTSVIAEPTSTTPTPASLSLPPSPAQNSEAVARFSDRPTNLLQEKEAPLNTTELTPPRHHPQL</sequence>
<gene>
    <name evidence="2" type="ORF">KC19_7G160300</name>
</gene>
<proteinExistence type="predicted"/>
<name>A0A8T0HFH9_CERPU</name>
<dbReference type="AlphaFoldDB" id="A0A8T0HFH9"/>
<evidence type="ECO:0000256" key="1">
    <source>
        <dbReference type="SAM" id="MobiDB-lite"/>
    </source>
</evidence>
<comment type="caution">
    <text evidence="2">The sequence shown here is derived from an EMBL/GenBank/DDBJ whole genome shotgun (WGS) entry which is preliminary data.</text>
</comment>
<feature type="compositionally biased region" description="Low complexity" evidence="1">
    <location>
        <begin position="50"/>
        <end position="62"/>
    </location>
</feature>
<accession>A0A8T0HFH9</accession>
<feature type="non-terminal residue" evidence="2">
    <location>
        <position position="1"/>
    </location>
</feature>
<evidence type="ECO:0000313" key="3">
    <source>
        <dbReference type="Proteomes" id="UP000822688"/>
    </source>
</evidence>